<comment type="caution">
    <text evidence="11">The sequence shown here is derived from an EMBL/GenBank/DDBJ whole genome shotgun (WGS) entry which is preliminary data.</text>
</comment>
<keyword evidence="4" id="KW-0963">Cytoplasm</keyword>
<dbReference type="FunFam" id="2.30.30.190:FF:000016">
    <property type="entry name" value="Tubulin-folding cofactor E"/>
    <property type="match status" value="1"/>
</dbReference>
<dbReference type="Gene3D" id="2.30.30.190">
    <property type="entry name" value="CAP Gly-rich-like domain"/>
    <property type="match status" value="1"/>
</dbReference>
<dbReference type="InterPro" id="IPR029071">
    <property type="entry name" value="Ubiquitin-like_domsf"/>
</dbReference>
<proteinExistence type="inferred from homology"/>
<evidence type="ECO:0000256" key="2">
    <source>
        <dbReference type="ARBA" id="ARBA00006286"/>
    </source>
</evidence>
<comment type="subcellular location">
    <subcellularLocation>
        <location evidence="1">Cytoplasm</location>
    </subcellularLocation>
</comment>
<accession>A0ABD3WIQ9</accession>
<dbReference type="Proteomes" id="UP001634394">
    <property type="component" value="Unassembled WGS sequence"/>
</dbReference>
<protein>
    <recommendedName>
        <fullName evidence="3">Tubulin-specific chaperone E</fullName>
    </recommendedName>
    <alternativeName>
        <fullName evidence="9">Tubulin-folding cofactor E</fullName>
    </alternativeName>
</protein>
<evidence type="ECO:0000259" key="10">
    <source>
        <dbReference type="PROSITE" id="PS50245"/>
    </source>
</evidence>
<comment type="subunit">
    <text evidence="8">Supercomplex made of cofactors A to E. Cofactors A and D function by capturing and stabilizing tubulin in a quasi-native conformation. Cofactor E binds to the cofactor D-tubulin complex; interaction with cofactor C then causes the release of tubulin polypeptides that are committed to the native state.</text>
</comment>
<comment type="similarity">
    <text evidence="2">Belongs to the TBCE family.</text>
</comment>
<dbReference type="SMART" id="SM01052">
    <property type="entry name" value="CAP_GLY"/>
    <property type="match status" value="1"/>
</dbReference>
<dbReference type="AlphaFoldDB" id="A0ABD3WIQ9"/>
<dbReference type="PROSITE" id="PS51450">
    <property type="entry name" value="LRR"/>
    <property type="match status" value="1"/>
</dbReference>
<evidence type="ECO:0000256" key="8">
    <source>
        <dbReference type="ARBA" id="ARBA00026055"/>
    </source>
</evidence>
<reference evidence="11 12" key="1">
    <citation type="submission" date="2024-11" db="EMBL/GenBank/DDBJ databases">
        <title>Chromosome-level genome assembly of the freshwater bivalve Anodonta woodiana.</title>
        <authorList>
            <person name="Chen X."/>
        </authorList>
    </citation>
    <scope>NUCLEOTIDE SEQUENCE [LARGE SCALE GENOMIC DNA]</scope>
    <source>
        <strain evidence="11">MN2024</strain>
        <tissue evidence="11">Gills</tissue>
    </source>
</reference>
<dbReference type="Gene3D" id="3.80.10.10">
    <property type="entry name" value="Ribonuclease Inhibitor"/>
    <property type="match status" value="3"/>
</dbReference>
<dbReference type="InterPro" id="IPR032675">
    <property type="entry name" value="LRR_dom_sf"/>
</dbReference>
<evidence type="ECO:0000256" key="9">
    <source>
        <dbReference type="ARBA" id="ARBA00030180"/>
    </source>
</evidence>
<evidence type="ECO:0000256" key="7">
    <source>
        <dbReference type="ARBA" id="ARBA00023186"/>
    </source>
</evidence>
<dbReference type="SUPFAM" id="SSF74924">
    <property type="entry name" value="Cap-Gly domain"/>
    <property type="match status" value="1"/>
</dbReference>
<keyword evidence="12" id="KW-1185">Reference proteome</keyword>
<evidence type="ECO:0000256" key="6">
    <source>
        <dbReference type="ARBA" id="ARBA00022737"/>
    </source>
</evidence>
<dbReference type="PROSITE" id="PS00845">
    <property type="entry name" value="CAP_GLY_1"/>
    <property type="match status" value="1"/>
</dbReference>
<dbReference type="SUPFAM" id="SSF52058">
    <property type="entry name" value="L domain-like"/>
    <property type="match status" value="1"/>
</dbReference>
<dbReference type="Gene3D" id="3.10.20.90">
    <property type="entry name" value="Phosphatidylinositol 3-kinase Catalytic Subunit, Chain A, domain 1"/>
    <property type="match status" value="1"/>
</dbReference>
<dbReference type="Pfam" id="PF01302">
    <property type="entry name" value="CAP_GLY"/>
    <property type="match status" value="1"/>
</dbReference>
<gene>
    <name evidence="11" type="ORF">ACJMK2_036945</name>
</gene>
<dbReference type="PANTHER" id="PTHR18849:SF0">
    <property type="entry name" value="CILIA- AND FLAGELLA-ASSOCIATED PROTEIN 410-RELATED"/>
    <property type="match status" value="1"/>
</dbReference>
<evidence type="ECO:0000256" key="3">
    <source>
        <dbReference type="ARBA" id="ARBA00015004"/>
    </source>
</evidence>
<keyword evidence="6" id="KW-0677">Repeat</keyword>
<dbReference type="InterPro" id="IPR001611">
    <property type="entry name" value="Leu-rich_rpt"/>
</dbReference>
<evidence type="ECO:0000256" key="1">
    <source>
        <dbReference type="ARBA" id="ARBA00004496"/>
    </source>
</evidence>
<dbReference type="CDD" id="cd17044">
    <property type="entry name" value="Ubl_TBCE"/>
    <property type="match status" value="1"/>
</dbReference>
<dbReference type="PANTHER" id="PTHR18849">
    <property type="entry name" value="LEUCINE RICH REPEAT PROTEIN"/>
    <property type="match status" value="1"/>
</dbReference>
<name>A0ABD3WIQ9_SINWO</name>
<dbReference type="GO" id="GO:0005737">
    <property type="term" value="C:cytoplasm"/>
    <property type="evidence" value="ECO:0007669"/>
    <property type="project" value="UniProtKB-SubCell"/>
</dbReference>
<sequence length="545" mass="61789">MFVIIYVNIMAEQELLRDDGTEIQIGDRIESDGYFGTVLYIGSIAGTKGVWLGVEWDNSNRGKHDGSHQGKRYFQTSQPTSGSFIRPNKVKAGVNCLKAIISRYGRTEDENAGVIIEDLYVLSANKKQTVVEMVGAKKTNEKQSQLDLLQEVSLRDMLVYGAGVTPEELLRTMPNIEDLDLSKNLIPSWKAVASITEQLKNLTILNVSENKMVLPENPESLSSSFANVRTLIANKMKYSWENILQCCKICPSLEQLHVCFNSIGHLFSSGNQLRQLKLLNLESNRLHSWDELLKLGSLPFLEVLIVSNNELDDIYFPDTSPCEKSKLFPSLKSLIITHNKVSKWKSIDELNKLQNLEKLKIMGNPLMDTANPETVRQLIIAKIRNLRRCNGTEVTEERKGAEIDYLKRYGLDWVKAGGSQDPQKNRPSQEFTNTHPRYQELITVWGAPEDSELKQLSTTLKSNLLSVKIYCPLMPDREPVEKKLPASMTVQKLKALIQRLYKVDSEVQLSYISQKMHGPEIELDSDLRQLSFFALETGDTVHVKW</sequence>
<dbReference type="InterPro" id="IPR044079">
    <property type="entry name" value="Ubl_TBCE"/>
</dbReference>
<dbReference type="InterPro" id="IPR000938">
    <property type="entry name" value="CAP-Gly_domain"/>
</dbReference>
<feature type="domain" description="CAP-Gly" evidence="10">
    <location>
        <begin position="42"/>
        <end position="86"/>
    </location>
</feature>
<evidence type="ECO:0000256" key="5">
    <source>
        <dbReference type="ARBA" id="ARBA00022614"/>
    </source>
</evidence>
<organism evidence="11 12">
    <name type="scientific">Sinanodonta woodiana</name>
    <name type="common">Chinese pond mussel</name>
    <name type="synonym">Anodonta woodiana</name>
    <dbReference type="NCBI Taxonomy" id="1069815"/>
    <lineage>
        <taxon>Eukaryota</taxon>
        <taxon>Metazoa</taxon>
        <taxon>Spiralia</taxon>
        <taxon>Lophotrochozoa</taxon>
        <taxon>Mollusca</taxon>
        <taxon>Bivalvia</taxon>
        <taxon>Autobranchia</taxon>
        <taxon>Heteroconchia</taxon>
        <taxon>Palaeoheterodonta</taxon>
        <taxon>Unionida</taxon>
        <taxon>Unionoidea</taxon>
        <taxon>Unionidae</taxon>
        <taxon>Unioninae</taxon>
        <taxon>Sinanodonta</taxon>
    </lineage>
</organism>
<dbReference type="PROSITE" id="PS50245">
    <property type="entry name" value="CAP_GLY_2"/>
    <property type="match status" value="1"/>
</dbReference>
<dbReference type="InterPro" id="IPR036859">
    <property type="entry name" value="CAP-Gly_dom_sf"/>
</dbReference>
<keyword evidence="5" id="KW-0433">Leucine-rich repeat</keyword>
<evidence type="ECO:0000313" key="11">
    <source>
        <dbReference type="EMBL" id="KAL3873861.1"/>
    </source>
</evidence>
<dbReference type="SUPFAM" id="SSF54236">
    <property type="entry name" value="Ubiquitin-like"/>
    <property type="match status" value="1"/>
</dbReference>
<dbReference type="EMBL" id="JBJQND010000006">
    <property type="protein sequence ID" value="KAL3873861.1"/>
    <property type="molecule type" value="Genomic_DNA"/>
</dbReference>
<keyword evidence="7" id="KW-0143">Chaperone</keyword>
<evidence type="ECO:0000256" key="4">
    <source>
        <dbReference type="ARBA" id="ARBA00022490"/>
    </source>
</evidence>
<evidence type="ECO:0000313" key="12">
    <source>
        <dbReference type="Proteomes" id="UP001634394"/>
    </source>
</evidence>